<organism evidence="9 10">
    <name type="scientific">Myroides odoratus</name>
    <name type="common">Flavobacterium odoratum</name>
    <dbReference type="NCBI Taxonomy" id="256"/>
    <lineage>
        <taxon>Bacteria</taxon>
        <taxon>Pseudomonadati</taxon>
        <taxon>Bacteroidota</taxon>
        <taxon>Flavobacteriia</taxon>
        <taxon>Flavobacteriales</taxon>
        <taxon>Flavobacteriaceae</taxon>
        <taxon>Myroides</taxon>
    </lineage>
</organism>
<keyword evidence="10" id="KW-1185">Reference proteome</keyword>
<dbReference type="InterPro" id="IPR017850">
    <property type="entry name" value="Alkaline_phosphatase_core_sf"/>
</dbReference>
<dbReference type="CDD" id="cd16017">
    <property type="entry name" value="LptA"/>
    <property type="match status" value="1"/>
</dbReference>
<evidence type="ECO:0000313" key="9">
    <source>
        <dbReference type="EMBL" id="STZ27002.1"/>
    </source>
</evidence>
<dbReference type="SUPFAM" id="SSF53649">
    <property type="entry name" value="Alkaline phosphatase-like"/>
    <property type="match status" value="1"/>
</dbReference>
<dbReference type="AlphaFoldDB" id="A0A378RJ08"/>
<name>A0A378RJ08_MYROD</name>
<dbReference type="GO" id="GO:0016776">
    <property type="term" value="F:phosphotransferase activity, phosphate group as acceptor"/>
    <property type="evidence" value="ECO:0007669"/>
    <property type="project" value="TreeGrafter"/>
</dbReference>
<dbReference type="EC" id="2.7.-.-" evidence="9"/>
<keyword evidence="5 7" id="KW-1133">Transmembrane helix</keyword>
<feature type="transmembrane region" description="Helical" evidence="7">
    <location>
        <begin position="141"/>
        <end position="162"/>
    </location>
</feature>
<dbReference type="InterPro" id="IPR040423">
    <property type="entry name" value="PEA_transferase"/>
</dbReference>
<sequence length="521" mass="60039">MTLTKKRKELYLFIGLFLLVFLPNILYFIRYTMLEFRLFLNNVVLLCIILACWNIPKIGKYLGALLLALFVGNNGLTIMSFLLYKESFNVALAYNFLTTNKAEALEALLTFKLTIVLVFLYYAALLYGMYRLGQYKIKTKYVLLLAVVLLIYPIGFKSYSFYQKDKILTGESMGWMAKYNMLTNTPLYNIASFYEANRFIKELAEIKKQHMVYPPFTVEDTDLETIVVVLGESARKDALGIYGSSLETTPLLKKRLANVLIYDQAVAPSSFTNTALTFMLSKGVPVEKKDFKLEALNDNIIGLANSTKQWETYWLSNQDEIGIYENLYSIITKDAKHKQHIKEKSHDEVVLPMLEQILQDSSKKRLVFIHLKGSHMKVSERYPETFEHFKGDDRPLINVYYNSILYTDYVLDEIIKKVDHQKSMVLYVSDHGQTQRKDKFVHGFTKKGLEVPFVIWHSDSVNEQYKVVGRDQTPISTTNIYTIVSDLIGVKGLERKDPNTALKVLSPSFNVARYEDVESDE</sequence>
<feature type="transmembrane region" description="Helical" evidence="7">
    <location>
        <begin position="104"/>
        <end position="129"/>
    </location>
</feature>
<evidence type="ECO:0000256" key="5">
    <source>
        <dbReference type="ARBA" id="ARBA00022989"/>
    </source>
</evidence>
<keyword evidence="6 7" id="KW-0472">Membrane</keyword>
<dbReference type="PANTHER" id="PTHR30443">
    <property type="entry name" value="INNER MEMBRANE PROTEIN"/>
    <property type="match status" value="1"/>
</dbReference>
<dbReference type="Pfam" id="PF00884">
    <property type="entry name" value="Sulfatase"/>
    <property type="match status" value="1"/>
</dbReference>
<evidence type="ECO:0000256" key="7">
    <source>
        <dbReference type="SAM" id="Phobius"/>
    </source>
</evidence>
<evidence type="ECO:0000256" key="1">
    <source>
        <dbReference type="ARBA" id="ARBA00004651"/>
    </source>
</evidence>
<dbReference type="GO" id="GO:0009244">
    <property type="term" value="P:lipopolysaccharide core region biosynthetic process"/>
    <property type="evidence" value="ECO:0007669"/>
    <property type="project" value="TreeGrafter"/>
</dbReference>
<accession>A0A378RJ08</accession>
<feature type="transmembrane region" description="Helical" evidence="7">
    <location>
        <begin position="62"/>
        <end position="84"/>
    </location>
</feature>
<reference evidence="9 10" key="1">
    <citation type="submission" date="2018-06" db="EMBL/GenBank/DDBJ databases">
        <authorList>
            <consortium name="Pathogen Informatics"/>
            <person name="Doyle S."/>
        </authorList>
    </citation>
    <scope>NUCLEOTIDE SEQUENCE [LARGE SCALE GENOMIC DNA]</scope>
    <source>
        <strain evidence="9 10">NCTC11179</strain>
    </source>
</reference>
<comment type="subcellular location">
    <subcellularLocation>
        <location evidence="1">Cell membrane</location>
        <topology evidence="1">Multi-pass membrane protein</topology>
    </subcellularLocation>
</comment>
<proteinExistence type="predicted"/>
<gene>
    <name evidence="9" type="primary">yhbX</name>
    <name evidence="9" type="ORF">NCTC11179_00529</name>
</gene>
<evidence type="ECO:0000313" key="10">
    <source>
        <dbReference type="Proteomes" id="UP000255024"/>
    </source>
</evidence>
<evidence type="ECO:0000256" key="2">
    <source>
        <dbReference type="ARBA" id="ARBA00022475"/>
    </source>
</evidence>
<evidence type="ECO:0000256" key="6">
    <source>
        <dbReference type="ARBA" id="ARBA00023136"/>
    </source>
</evidence>
<feature type="transmembrane region" description="Helical" evidence="7">
    <location>
        <begin position="12"/>
        <end position="30"/>
    </location>
</feature>
<evidence type="ECO:0000259" key="8">
    <source>
        <dbReference type="Pfam" id="PF00884"/>
    </source>
</evidence>
<dbReference type="EMBL" id="UGQL01000001">
    <property type="protein sequence ID" value="STZ27002.1"/>
    <property type="molecule type" value="Genomic_DNA"/>
</dbReference>
<dbReference type="GO" id="GO:0005886">
    <property type="term" value="C:plasma membrane"/>
    <property type="evidence" value="ECO:0007669"/>
    <property type="project" value="UniProtKB-SubCell"/>
</dbReference>
<keyword evidence="4 7" id="KW-0812">Transmembrane</keyword>
<dbReference type="PANTHER" id="PTHR30443:SF0">
    <property type="entry name" value="PHOSPHOETHANOLAMINE TRANSFERASE EPTA"/>
    <property type="match status" value="1"/>
</dbReference>
<keyword evidence="3 9" id="KW-0808">Transferase</keyword>
<feature type="transmembrane region" description="Helical" evidence="7">
    <location>
        <begin position="36"/>
        <end position="55"/>
    </location>
</feature>
<evidence type="ECO:0000256" key="4">
    <source>
        <dbReference type="ARBA" id="ARBA00022692"/>
    </source>
</evidence>
<protein>
    <submittedName>
        <fullName evidence="9">Phosphoethanolamine transferase yhbX</fullName>
        <ecNumber evidence="9">2.7.-.-</ecNumber>
    </submittedName>
</protein>
<feature type="domain" description="Sulfatase N-terminal" evidence="8">
    <location>
        <begin position="225"/>
        <end position="490"/>
    </location>
</feature>
<evidence type="ECO:0000256" key="3">
    <source>
        <dbReference type="ARBA" id="ARBA00022679"/>
    </source>
</evidence>
<dbReference type="Gene3D" id="3.40.720.10">
    <property type="entry name" value="Alkaline Phosphatase, subunit A"/>
    <property type="match status" value="1"/>
</dbReference>
<dbReference type="InterPro" id="IPR000917">
    <property type="entry name" value="Sulfatase_N"/>
</dbReference>
<keyword evidence="2" id="KW-1003">Cell membrane</keyword>
<dbReference type="InterPro" id="IPR058130">
    <property type="entry name" value="PEA_transf_C"/>
</dbReference>
<dbReference type="Proteomes" id="UP000255024">
    <property type="component" value="Unassembled WGS sequence"/>
</dbReference>